<proteinExistence type="predicted"/>
<protein>
    <submittedName>
        <fullName evidence="2">Uncharacterized protein</fullName>
    </submittedName>
</protein>
<evidence type="ECO:0000313" key="2">
    <source>
        <dbReference type="EMBL" id="VAW81822.1"/>
    </source>
</evidence>
<dbReference type="AlphaFoldDB" id="A0A3B0Z2W8"/>
<organism evidence="2">
    <name type="scientific">hydrothermal vent metagenome</name>
    <dbReference type="NCBI Taxonomy" id="652676"/>
    <lineage>
        <taxon>unclassified sequences</taxon>
        <taxon>metagenomes</taxon>
        <taxon>ecological metagenomes</taxon>
    </lineage>
</organism>
<feature type="region of interest" description="Disordered" evidence="1">
    <location>
        <begin position="197"/>
        <end position="224"/>
    </location>
</feature>
<gene>
    <name evidence="2" type="ORF">MNBD_GAMMA12-1991</name>
</gene>
<feature type="region of interest" description="Disordered" evidence="1">
    <location>
        <begin position="105"/>
        <end position="125"/>
    </location>
</feature>
<name>A0A3B0Z2W8_9ZZZZ</name>
<dbReference type="EMBL" id="UOFL01000228">
    <property type="protein sequence ID" value="VAW81822.1"/>
    <property type="molecule type" value="Genomic_DNA"/>
</dbReference>
<evidence type="ECO:0000256" key="1">
    <source>
        <dbReference type="SAM" id="MobiDB-lite"/>
    </source>
</evidence>
<sequence>MINEARINFVATVVFISIFSPMVLADKLDDFTKADRENEGCETIPYSSLQKTCKSQGKYVHVWCDGSSSKPVKCAKGVSKKLKKDLENEKDNYKELESKKRTVERAVSRSKDDAEKKKLKEDLKSVNESIDDSDEAIDNIKKALDDREKLVDKTIHTLKKCLNYRRAVMNSFADSLDKVRNEKGDGIKPLARSLRNKYQKSKRGHEIQIKNKKNALSTCKSEEL</sequence>
<reference evidence="2" key="1">
    <citation type="submission" date="2018-06" db="EMBL/GenBank/DDBJ databases">
        <authorList>
            <person name="Zhirakovskaya E."/>
        </authorList>
    </citation>
    <scope>NUCLEOTIDE SEQUENCE</scope>
</reference>
<feature type="compositionally biased region" description="Polar residues" evidence="1">
    <location>
        <begin position="214"/>
        <end position="224"/>
    </location>
</feature>
<accession>A0A3B0Z2W8</accession>